<comment type="caution">
    <text evidence="1">The sequence shown here is derived from an EMBL/GenBank/DDBJ whole genome shotgun (WGS) entry which is preliminary data.</text>
</comment>
<name>A0A6I3S9X1_9BURK</name>
<organism evidence="1 2">
    <name type="scientific">Parasutterella excrementihominis</name>
    <dbReference type="NCBI Taxonomy" id="487175"/>
    <lineage>
        <taxon>Bacteria</taxon>
        <taxon>Pseudomonadati</taxon>
        <taxon>Pseudomonadota</taxon>
        <taxon>Betaproteobacteria</taxon>
        <taxon>Burkholderiales</taxon>
        <taxon>Sutterellaceae</taxon>
        <taxon>Parasutterella</taxon>
    </lineage>
</organism>
<evidence type="ECO:0000313" key="1">
    <source>
        <dbReference type="EMBL" id="MTU43070.1"/>
    </source>
</evidence>
<reference evidence="1 2" key="1">
    <citation type="journal article" date="2019" name="Nat. Med.">
        <title>A library of human gut bacterial isolates paired with longitudinal multiomics data enables mechanistic microbiome research.</title>
        <authorList>
            <person name="Poyet M."/>
            <person name="Groussin M."/>
            <person name="Gibbons S.M."/>
            <person name="Avila-Pacheco J."/>
            <person name="Jiang X."/>
            <person name="Kearney S.M."/>
            <person name="Perrotta A.R."/>
            <person name="Berdy B."/>
            <person name="Zhao S."/>
            <person name="Lieberman T.D."/>
            <person name="Swanson P.K."/>
            <person name="Smith M."/>
            <person name="Roesemann S."/>
            <person name="Alexander J.E."/>
            <person name="Rich S.A."/>
            <person name="Livny J."/>
            <person name="Vlamakis H."/>
            <person name="Clish C."/>
            <person name="Bullock K."/>
            <person name="Deik A."/>
            <person name="Scott J."/>
            <person name="Pierce K.A."/>
            <person name="Xavier R.J."/>
            <person name="Alm E.J."/>
        </authorList>
    </citation>
    <scope>NUCLEOTIDE SEQUENCE [LARGE SCALE GENOMIC DNA]</scope>
    <source>
        <strain evidence="1 2">BIOML-A2</strain>
    </source>
</reference>
<proteinExistence type="predicted"/>
<dbReference type="EMBL" id="WNCL01000012">
    <property type="protein sequence ID" value="MTU43070.1"/>
    <property type="molecule type" value="Genomic_DNA"/>
</dbReference>
<sequence>MEQGNTDRLLEVLADLGYGSVEEFFDYFPYDKIFNELWQGELEANSLTEIAFAAHISAQYAMQFAPTFTKVEEFMRGDNEINAEVYNFANFLGFASGALYAVTDLLRADMTDVKAVVDEQSPYMRSLFYQCLVFLSHLKAVYQDLKQGPDHKACLQRAAENTDRLFPYHLYSKETM</sequence>
<dbReference type="Proteomes" id="UP000462362">
    <property type="component" value="Unassembled WGS sequence"/>
</dbReference>
<dbReference type="RefSeq" id="WP_155165802.1">
    <property type="nucleotide sequence ID" value="NZ_CATXDL010000019.1"/>
</dbReference>
<accession>A0A6I3S9X1</accession>
<dbReference type="AlphaFoldDB" id="A0A6I3S9X1"/>
<gene>
    <name evidence="1" type="ORF">GMD42_05435</name>
</gene>
<protein>
    <submittedName>
        <fullName evidence="1">Uncharacterized protein</fullName>
    </submittedName>
</protein>
<evidence type="ECO:0000313" key="2">
    <source>
        <dbReference type="Proteomes" id="UP000462362"/>
    </source>
</evidence>